<comment type="caution">
    <text evidence="1">The sequence shown here is derived from an EMBL/GenBank/DDBJ whole genome shotgun (WGS) entry which is preliminary data.</text>
</comment>
<keyword evidence="2" id="KW-1185">Reference proteome</keyword>
<organism evidence="1 2">
    <name type="scientific">Actinokineospora cianjurensis</name>
    <dbReference type="NCBI Taxonomy" id="585224"/>
    <lineage>
        <taxon>Bacteria</taxon>
        <taxon>Bacillati</taxon>
        <taxon>Actinomycetota</taxon>
        <taxon>Actinomycetes</taxon>
        <taxon>Pseudonocardiales</taxon>
        <taxon>Pseudonocardiaceae</taxon>
        <taxon>Actinokineospora</taxon>
    </lineage>
</organism>
<dbReference type="OrthoDB" id="10006759at2"/>
<dbReference type="RefSeq" id="WP_121393341.1">
    <property type="nucleotide sequence ID" value="NZ_RCDD01000004.1"/>
</dbReference>
<evidence type="ECO:0000313" key="1">
    <source>
        <dbReference type="EMBL" id="RLK55628.1"/>
    </source>
</evidence>
<protein>
    <submittedName>
        <fullName evidence="1">Uncharacterized protein</fullName>
    </submittedName>
</protein>
<dbReference type="Proteomes" id="UP000282454">
    <property type="component" value="Unassembled WGS sequence"/>
</dbReference>
<dbReference type="AlphaFoldDB" id="A0A421B0K9"/>
<accession>A0A421B0K9</accession>
<name>A0A421B0K9_9PSEU</name>
<reference evidence="1 2" key="1">
    <citation type="submission" date="2018-10" db="EMBL/GenBank/DDBJ databases">
        <title>Genomic Encyclopedia of Archaeal and Bacterial Type Strains, Phase II (KMG-II): from individual species to whole genera.</title>
        <authorList>
            <person name="Goeker M."/>
        </authorList>
    </citation>
    <scope>NUCLEOTIDE SEQUENCE [LARGE SCALE GENOMIC DNA]</scope>
    <source>
        <strain evidence="1 2">DSM 45657</strain>
    </source>
</reference>
<proteinExistence type="predicted"/>
<dbReference type="EMBL" id="RCDD01000004">
    <property type="protein sequence ID" value="RLK55628.1"/>
    <property type="molecule type" value="Genomic_DNA"/>
</dbReference>
<sequence>MSNDETVARAVLNSDADPASAWPSEHDVDWRGVGSWRGRDMAVVAIARWTGLGVRCDLHAFHRMGDEWWPAAAAGGVVVDPVIPAHGVGWFYEQRVAIGEDSDQLQTRAGIAAPDVTAVVMGTETFRPAGTTRLVLPTALVDDFTEPRVV</sequence>
<evidence type="ECO:0000313" key="2">
    <source>
        <dbReference type="Proteomes" id="UP000282454"/>
    </source>
</evidence>
<gene>
    <name evidence="1" type="ORF">CLV68_5118</name>
</gene>